<comment type="caution">
    <text evidence="2">The sequence shown here is derived from an EMBL/GenBank/DDBJ whole genome shotgun (WGS) entry which is preliminary data.</text>
</comment>
<dbReference type="Proteomes" id="UP000176322">
    <property type="component" value="Unassembled WGS sequence"/>
</dbReference>
<evidence type="ECO:0000256" key="1">
    <source>
        <dbReference type="SAM" id="Phobius"/>
    </source>
</evidence>
<dbReference type="AlphaFoldDB" id="A0A1F6BXB1"/>
<evidence type="ECO:0000313" key="2">
    <source>
        <dbReference type="EMBL" id="OGG41586.1"/>
    </source>
</evidence>
<gene>
    <name evidence="2" type="ORF">A2837_00395</name>
</gene>
<protein>
    <recommendedName>
        <fullName evidence="4">Type II secretion system protein GspG C-terminal domain-containing protein</fullName>
    </recommendedName>
</protein>
<keyword evidence="1" id="KW-1133">Transmembrane helix</keyword>
<keyword evidence="1" id="KW-0472">Membrane</keyword>
<organism evidence="2 3">
    <name type="scientific">Candidatus Kaiserbacteria bacterium RIFCSPHIGHO2_01_FULL_46_22</name>
    <dbReference type="NCBI Taxonomy" id="1798475"/>
    <lineage>
        <taxon>Bacteria</taxon>
        <taxon>Candidatus Kaiseribacteriota</taxon>
    </lineage>
</organism>
<feature type="transmembrane region" description="Helical" evidence="1">
    <location>
        <begin position="7"/>
        <end position="31"/>
    </location>
</feature>
<evidence type="ECO:0000313" key="3">
    <source>
        <dbReference type="Proteomes" id="UP000176322"/>
    </source>
</evidence>
<accession>A0A1F6BXB1</accession>
<keyword evidence="1" id="KW-0812">Transmembrane</keyword>
<reference evidence="2 3" key="1">
    <citation type="journal article" date="2016" name="Nat. Commun.">
        <title>Thousands of microbial genomes shed light on interconnected biogeochemical processes in an aquifer system.</title>
        <authorList>
            <person name="Anantharaman K."/>
            <person name="Brown C.T."/>
            <person name="Hug L.A."/>
            <person name="Sharon I."/>
            <person name="Castelle C.J."/>
            <person name="Probst A.J."/>
            <person name="Thomas B.C."/>
            <person name="Singh A."/>
            <person name="Wilkins M.J."/>
            <person name="Karaoz U."/>
            <person name="Brodie E.L."/>
            <person name="Williams K.H."/>
            <person name="Hubbard S.S."/>
            <person name="Banfield J.F."/>
        </authorList>
    </citation>
    <scope>NUCLEOTIDE SEQUENCE [LARGE SCALE GENOMIC DNA]</scope>
</reference>
<evidence type="ECO:0008006" key="4">
    <source>
        <dbReference type="Google" id="ProtNLM"/>
    </source>
</evidence>
<dbReference type="EMBL" id="MFKO01000007">
    <property type="protein sequence ID" value="OGG41586.1"/>
    <property type="molecule type" value="Genomic_DNA"/>
</dbReference>
<sequence length="121" mass="13307">MQVHKSVALILQILIIIVISAVVLGAGWMLLNLDIDTSEAEQKAQLSRLQASAQLYHSRLQYFEGVCSDIGVPSNWRCNSNTTAYAIEFDLGMGRFYCLDSGGFLGETRVSKGVSVACRNY</sequence>
<proteinExistence type="predicted"/>
<name>A0A1F6BXB1_9BACT</name>